<evidence type="ECO:0000313" key="1">
    <source>
        <dbReference type="EMBL" id="CAE7810388.1"/>
    </source>
</evidence>
<dbReference type="OrthoDB" id="407690at2759"/>
<proteinExistence type="predicted"/>
<sequence>MQDGADAAATPAPLFRKTYSLDAEPFEITNWASDHRLELPFDDAAKPVYRWKLRCWSSSCTGPAYIYSPDYSLEVAGGKASPRLILSLASIEERRCNI</sequence>
<dbReference type="Proteomes" id="UP000601435">
    <property type="component" value="Unassembled WGS sequence"/>
</dbReference>
<dbReference type="AlphaFoldDB" id="A0A812Z4G9"/>
<organism evidence="1 2">
    <name type="scientific">Symbiodinium necroappetens</name>
    <dbReference type="NCBI Taxonomy" id="1628268"/>
    <lineage>
        <taxon>Eukaryota</taxon>
        <taxon>Sar</taxon>
        <taxon>Alveolata</taxon>
        <taxon>Dinophyceae</taxon>
        <taxon>Suessiales</taxon>
        <taxon>Symbiodiniaceae</taxon>
        <taxon>Symbiodinium</taxon>
    </lineage>
</organism>
<name>A0A812Z4G9_9DINO</name>
<protein>
    <submittedName>
        <fullName evidence="1">Uncharacterized protein</fullName>
    </submittedName>
</protein>
<keyword evidence="2" id="KW-1185">Reference proteome</keyword>
<evidence type="ECO:0000313" key="2">
    <source>
        <dbReference type="Proteomes" id="UP000601435"/>
    </source>
</evidence>
<dbReference type="EMBL" id="CAJNJA010045556">
    <property type="protein sequence ID" value="CAE7810388.1"/>
    <property type="molecule type" value="Genomic_DNA"/>
</dbReference>
<gene>
    <name evidence="1" type="ORF">SNEC2469_LOCUS23998</name>
</gene>
<comment type="caution">
    <text evidence="1">The sequence shown here is derived from an EMBL/GenBank/DDBJ whole genome shotgun (WGS) entry which is preliminary data.</text>
</comment>
<reference evidence="1" key="1">
    <citation type="submission" date="2021-02" db="EMBL/GenBank/DDBJ databases">
        <authorList>
            <person name="Dougan E. K."/>
            <person name="Rhodes N."/>
            <person name="Thang M."/>
            <person name="Chan C."/>
        </authorList>
    </citation>
    <scope>NUCLEOTIDE SEQUENCE</scope>
</reference>
<accession>A0A812Z4G9</accession>